<dbReference type="EMBL" id="JAFBCL010000001">
    <property type="protein sequence ID" value="MBM7811004.1"/>
    <property type="molecule type" value="Genomic_DNA"/>
</dbReference>
<gene>
    <name evidence="1" type="ORF">JOE68_001869</name>
</gene>
<comment type="caution">
    <text evidence="1">The sequence shown here is derived from an EMBL/GenBank/DDBJ whole genome shotgun (WGS) entry which is preliminary data.</text>
</comment>
<organism evidence="1 2">
    <name type="scientific">Saccharothrix algeriensis</name>
    <dbReference type="NCBI Taxonomy" id="173560"/>
    <lineage>
        <taxon>Bacteria</taxon>
        <taxon>Bacillati</taxon>
        <taxon>Actinomycetota</taxon>
        <taxon>Actinomycetes</taxon>
        <taxon>Pseudonocardiales</taxon>
        <taxon>Pseudonocardiaceae</taxon>
        <taxon>Saccharothrix</taxon>
    </lineage>
</organism>
<name>A0ABS2S5M9_9PSEU</name>
<reference evidence="1 2" key="1">
    <citation type="submission" date="2021-01" db="EMBL/GenBank/DDBJ databases">
        <title>Sequencing the genomes of 1000 actinobacteria strains.</title>
        <authorList>
            <person name="Klenk H.-P."/>
        </authorList>
    </citation>
    <scope>NUCLEOTIDE SEQUENCE [LARGE SCALE GENOMIC DNA]</scope>
    <source>
        <strain evidence="1 2">DSM 44581</strain>
    </source>
</reference>
<evidence type="ECO:0000313" key="1">
    <source>
        <dbReference type="EMBL" id="MBM7811004.1"/>
    </source>
</evidence>
<protein>
    <recommendedName>
        <fullName evidence="3">30S ribosomal protein S14</fullName>
    </recommendedName>
</protein>
<dbReference type="Proteomes" id="UP001195724">
    <property type="component" value="Unassembled WGS sequence"/>
</dbReference>
<accession>A0ABS2S5M9</accession>
<keyword evidence="2" id="KW-1185">Reference proteome</keyword>
<evidence type="ECO:0008006" key="3">
    <source>
        <dbReference type="Google" id="ProtNLM"/>
    </source>
</evidence>
<proteinExistence type="predicted"/>
<evidence type="ECO:0000313" key="2">
    <source>
        <dbReference type="Proteomes" id="UP001195724"/>
    </source>
</evidence>
<sequence>MSRVRVTGACTSSQTPSKVWKLPNGRRCDGCKRFGVYAPNQLACCACLGWLPLIFSIGGAR</sequence>